<reference evidence="2 3" key="1">
    <citation type="submission" date="2021-05" db="EMBL/GenBank/DDBJ databases">
        <authorList>
            <person name="Zahm M."/>
            <person name="Klopp C."/>
            <person name="Cabau C."/>
            <person name="Kuhl H."/>
            <person name="Suciu R."/>
            <person name="Ciorpac M."/>
            <person name="Holostenco D."/>
            <person name="Gessner J."/>
            <person name="Wuertz S."/>
            <person name="Hohne C."/>
            <person name="Stock M."/>
            <person name="Gislard M."/>
            <person name="Lluch J."/>
            <person name="Milhes M."/>
            <person name="Lampietro C."/>
            <person name="Lopez Roques C."/>
            <person name="Donnadieu C."/>
            <person name="Du K."/>
            <person name="Schartl M."/>
            <person name="Guiguen Y."/>
        </authorList>
    </citation>
    <scope>NUCLEOTIDE SEQUENCE [LARGE SCALE GENOMIC DNA]</scope>
    <source>
        <strain evidence="2">Hh-F2</strain>
        <tissue evidence="2">Blood</tissue>
    </source>
</reference>
<evidence type="ECO:0000313" key="2">
    <source>
        <dbReference type="EMBL" id="KAK6466463.1"/>
    </source>
</evidence>
<dbReference type="Proteomes" id="UP001369086">
    <property type="component" value="Unassembled WGS sequence"/>
</dbReference>
<name>A0ABR0Y1M2_HUSHU</name>
<accession>A0ABR0Y1M2</accession>
<proteinExistence type="predicted"/>
<sequence length="104" mass="10992">MFAGASRGGGGGGGGGKGGKFSVEELVEELYGISNNKRPKPAPATLLKTGTSKTRDSGSKGELTSQILEAARKLMDKRRTERYLRECGVSPTEGVAERTGMPYR</sequence>
<protein>
    <submittedName>
        <fullName evidence="2">Homeobox protein Hox-D9-like</fullName>
    </submittedName>
</protein>
<evidence type="ECO:0000256" key="1">
    <source>
        <dbReference type="SAM" id="MobiDB-lite"/>
    </source>
</evidence>
<organism evidence="2 3">
    <name type="scientific">Huso huso</name>
    <name type="common">Beluga</name>
    <name type="synonym">Acipenser huso</name>
    <dbReference type="NCBI Taxonomy" id="61971"/>
    <lineage>
        <taxon>Eukaryota</taxon>
        <taxon>Metazoa</taxon>
        <taxon>Chordata</taxon>
        <taxon>Craniata</taxon>
        <taxon>Vertebrata</taxon>
        <taxon>Euteleostomi</taxon>
        <taxon>Actinopterygii</taxon>
        <taxon>Chondrostei</taxon>
        <taxon>Acipenseriformes</taxon>
        <taxon>Acipenseridae</taxon>
        <taxon>Huso</taxon>
    </lineage>
</organism>
<gene>
    <name evidence="2" type="ORF">HHUSO_G36146</name>
</gene>
<evidence type="ECO:0000313" key="3">
    <source>
        <dbReference type="Proteomes" id="UP001369086"/>
    </source>
</evidence>
<comment type="caution">
    <text evidence="2">The sequence shown here is derived from an EMBL/GenBank/DDBJ whole genome shotgun (WGS) entry which is preliminary data.</text>
</comment>
<feature type="compositionally biased region" description="Gly residues" evidence="1">
    <location>
        <begin position="1"/>
        <end position="19"/>
    </location>
</feature>
<feature type="region of interest" description="Disordered" evidence="1">
    <location>
        <begin position="32"/>
        <end position="62"/>
    </location>
</feature>
<dbReference type="EMBL" id="JAHFZB010000056">
    <property type="protein sequence ID" value="KAK6466463.1"/>
    <property type="molecule type" value="Genomic_DNA"/>
</dbReference>
<feature type="region of interest" description="Disordered" evidence="1">
    <location>
        <begin position="1"/>
        <end position="20"/>
    </location>
</feature>
<keyword evidence="3" id="KW-1185">Reference proteome</keyword>